<gene>
    <name evidence="1" type="ORF">OC698_02520</name>
</gene>
<dbReference type="EMBL" id="JAOSIT010000033">
    <property type="protein sequence ID" value="MDO8057553.1"/>
    <property type="molecule type" value="Genomic_DNA"/>
</dbReference>
<proteinExistence type="predicted"/>
<sequence>VVKHEFDTNDCHYLLLCGNTKSQSQLAEQYCEKWKSWMRQCYIKYGNYYSEGEIRDKIGRSSRALYDENGKSHWYSYKENPWYMKDEWMIDDQPCSQVYCQFLDTTRPPLKPPELT</sequence>
<name>A0ABT9D1K6_9MOLU</name>
<evidence type="ECO:0000313" key="1">
    <source>
        <dbReference type="EMBL" id="MDO8057553.1"/>
    </source>
</evidence>
<evidence type="ECO:0000313" key="2">
    <source>
        <dbReference type="Proteomes" id="UP001170666"/>
    </source>
</evidence>
<organism evidence="1 2">
    <name type="scientific">Candidatus Phytoplasma gossypii</name>
    <dbReference type="NCBI Taxonomy" id="2982629"/>
    <lineage>
        <taxon>Bacteria</taxon>
        <taxon>Bacillati</taxon>
        <taxon>Mycoplasmatota</taxon>
        <taxon>Mollicutes</taxon>
        <taxon>Acholeplasmatales</taxon>
        <taxon>Acholeplasmataceae</taxon>
        <taxon>Candidatus Phytoplasma</taxon>
        <taxon>16SrII (Peanut WB group)</taxon>
    </lineage>
</organism>
<feature type="non-terminal residue" evidence="1">
    <location>
        <position position="1"/>
    </location>
</feature>
<dbReference type="Proteomes" id="UP001170666">
    <property type="component" value="Unassembled WGS sequence"/>
</dbReference>
<accession>A0ABT9D1K6</accession>
<reference evidence="1 2" key="1">
    <citation type="journal article" date="2023" name="Int. J. Syst. Evol. Microbiol.">
        <title>The observation of taxonomic boundaries for the 16SrII and 16SrXXV phytoplasmas using genome-based delimitation.</title>
        <authorList>
            <person name="Rodrigues Jardim B."/>
            <person name="Tran-Nguyen L.T.T."/>
            <person name="Gambley C."/>
            <person name="Al-Sadi A.M."/>
            <person name="Al-Subhi A.M."/>
            <person name="Foissac X."/>
            <person name="Salar P."/>
            <person name="Cai H."/>
            <person name="Yang J.Y."/>
            <person name="Davis R."/>
            <person name="Jones L."/>
            <person name="Rodoni B."/>
            <person name="Constable F.E."/>
        </authorList>
    </citation>
    <scope>NUCLEOTIDE SEQUENCE [LARGE SCALE GENOMIC DNA]</scope>
    <source>
        <strain evidence="1">BAWM-BFA-CoWB</strain>
    </source>
</reference>
<protein>
    <submittedName>
        <fullName evidence="1">Uncharacterized protein</fullName>
    </submittedName>
</protein>
<comment type="caution">
    <text evidence="1">The sequence shown here is derived from an EMBL/GenBank/DDBJ whole genome shotgun (WGS) entry which is preliminary data.</text>
</comment>
<keyword evidence="2" id="KW-1185">Reference proteome</keyword>